<evidence type="ECO:0000259" key="8">
    <source>
        <dbReference type="Pfam" id="PF07992"/>
    </source>
</evidence>
<evidence type="ECO:0000313" key="9">
    <source>
        <dbReference type="EMBL" id="PIE32573.1"/>
    </source>
</evidence>
<dbReference type="InterPro" id="IPR016156">
    <property type="entry name" value="FAD/NAD-linked_Rdtase_dimer_sf"/>
</dbReference>
<proteinExistence type="inferred from homology"/>
<evidence type="ECO:0000256" key="6">
    <source>
        <dbReference type="ARBA" id="ARBA00023284"/>
    </source>
</evidence>
<dbReference type="PRINTS" id="PR00368">
    <property type="entry name" value="FADPNR"/>
</dbReference>
<name>A0A2G6KA89_9BACT</name>
<keyword evidence="5" id="KW-0560">Oxidoreductase</keyword>
<protein>
    <recommendedName>
        <fullName evidence="11">NADH oxidase</fullName>
    </recommendedName>
</protein>
<evidence type="ECO:0008006" key="11">
    <source>
        <dbReference type="Google" id="ProtNLM"/>
    </source>
</evidence>
<keyword evidence="4" id="KW-0274">FAD</keyword>
<gene>
    <name evidence="9" type="ORF">CSA56_14805</name>
</gene>
<dbReference type="InterPro" id="IPR050260">
    <property type="entry name" value="FAD-bd_OxRdtase"/>
</dbReference>
<dbReference type="PANTHER" id="PTHR43429:SF1">
    <property type="entry name" value="NAD(P)H SULFUR OXIDOREDUCTASE (COA-DEPENDENT)"/>
    <property type="match status" value="1"/>
</dbReference>
<dbReference type="GO" id="GO:0016491">
    <property type="term" value="F:oxidoreductase activity"/>
    <property type="evidence" value="ECO:0007669"/>
    <property type="project" value="UniProtKB-KW"/>
</dbReference>
<evidence type="ECO:0000256" key="2">
    <source>
        <dbReference type="ARBA" id="ARBA00009130"/>
    </source>
</evidence>
<dbReference type="EMBL" id="PDSK01000111">
    <property type="protein sequence ID" value="PIE32573.1"/>
    <property type="molecule type" value="Genomic_DNA"/>
</dbReference>
<evidence type="ECO:0000256" key="1">
    <source>
        <dbReference type="ARBA" id="ARBA00001974"/>
    </source>
</evidence>
<evidence type="ECO:0000256" key="4">
    <source>
        <dbReference type="ARBA" id="ARBA00022827"/>
    </source>
</evidence>
<accession>A0A2G6KA89</accession>
<keyword evidence="6" id="KW-0676">Redox-active center</keyword>
<comment type="caution">
    <text evidence="9">The sequence shown here is derived from an EMBL/GenBank/DDBJ whole genome shotgun (WGS) entry which is preliminary data.</text>
</comment>
<dbReference type="Pfam" id="PF02852">
    <property type="entry name" value="Pyr_redox_dim"/>
    <property type="match status" value="1"/>
</dbReference>
<organism evidence="9 10">
    <name type="scientific">candidate division KSB3 bacterium</name>
    <dbReference type="NCBI Taxonomy" id="2044937"/>
    <lineage>
        <taxon>Bacteria</taxon>
        <taxon>candidate division KSB3</taxon>
    </lineage>
</organism>
<evidence type="ECO:0000259" key="7">
    <source>
        <dbReference type="Pfam" id="PF02852"/>
    </source>
</evidence>
<dbReference type="InterPro" id="IPR023753">
    <property type="entry name" value="FAD/NAD-binding_dom"/>
</dbReference>
<dbReference type="Gene3D" id="3.50.50.60">
    <property type="entry name" value="FAD/NAD(P)-binding domain"/>
    <property type="match status" value="2"/>
</dbReference>
<reference evidence="9 10" key="1">
    <citation type="submission" date="2017-10" db="EMBL/GenBank/DDBJ databases">
        <title>Novel microbial diversity and functional potential in the marine mammal oral microbiome.</title>
        <authorList>
            <person name="Dudek N.K."/>
            <person name="Sun C.L."/>
            <person name="Burstein D."/>
            <person name="Kantor R.S."/>
            <person name="Aliaga Goltsman D.S."/>
            <person name="Bik E.M."/>
            <person name="Thomas B.C."/>
            <person name="Banfield J.F."/>
            <person name="Relman D.A."/>
        </authorList>
    </citation>
    <scope>NUCLEOTIDE SEQUENCE [LARGE SCALE GENOMIC DNA]</scope>
    <source>
        <strain evidence="9">DOLJORAL78_47_16</strain>
    </source>
</reference>
<dbReference type="PRINTS" id="PR00411">
    <property type="entry name" value="PNDRDTASEI"/>
</dbReference>
<feature type="domain" description="Pyridine nucleotide-disulphide oxidoreductase dimerisation" evidence="7">
    <location>
        <begin position="349"/>
        <end position="449"/>
    </location>
</feature>
<dbReference type="Pfam" id="PF07992">
    <property type="entry name" value="Pyr_redox_2"/>
    <property type="match status" value="1"/>
</dbReference>
<dbReference type="AlphaFoldDB" id="A0A2G6KA89"/>
<comment type="similarity">
    <text evidence="2">Belongs to the class-III pyridine nucleotide-disulfide oxidoreductase family.</text>
</comment>
<sequence length="467" mass="50384">MPSSSRNMLSMNSKTHNRRFVVIGGVTAGMSAASVVKRSDPDAEVLIFEKGQFISYDTCSIPYFIGDVIDDHRRLIELTPEQAKQNFQIDVWTQHEAMAIYPDKQSVVVLDRNTGEEKTVHYDALLLATGGVPITPPVPGIDLPNIFQVRTLSDSLHLKQYITKYAPRKATIIGGGYLGLEMAEACSRLDMDVTILEKFGNIMGTMGSDVTHLIEQHLWEQGVHLFKEVSLDSFEAIDRKCGAVVVGGQRLDTDLVMIAIGVRPEIALARGAGIEIGDTGAIAVNSSLQTSIENIYAAGDCTEVTHLVSGTKMYLPLGATACKQGCIAGENIVQPGSHEFKGVVGTTVTKVFDLQVARTGVSAMDAKRLGFDPAISTITADSRDRNYPGSQTITITLIADKTSKQLLGAEMVGKEGVAKRIDVFAAALDNQMTAQALTHLDLSYAPPYSPPWDPILVAANMASKKLS</sequence>
<dbReference type="Proteomes" id="UP000230821">
    <property type="component" value="Unassembled WGS sequence"/>
</dbReference>
<evidence type="ECO:0000256" key="5">
    <source>
        <dbReference type="ARBA" id="ARBA00023002"/>
    </source>
</evidence>
<evidence type="ECO:0000256" key="3">
    <source>
        <dbReference type="ARBA" id="ARBA00022630"/>
    </source>
</evidence>
<feature type="domain" description="FAD/NAD(P)-binding" evidence="8">
    <location>
        <begin position="19"/>
        <end position="312"/>
    </location>
</feature>
<dbReference type="PANTHER" id="PTHR43429">
    <property type="entry name" value="PYRIDINE NUCLEOTIDE-DISULFIDE OXIDOREDUCTASE DOMAIN-CONTAINING"/>
    <property type="match status" value="1"/>
</dbReference>
<keyword evidence="3" id="KW-0285">Flavoprotein</keyword>
<comment type="cofactor">
    <cofactor evidence="1">
        <name>FAD</name>
        <dbReference type="ChEBI" id="CHEBI:57692"/>
    </cofactor>
</comment>
<evidence type="ECO:0000313" key="10">
    <source>
        <dbReference type="Proteomes" id="UP000230821"/>
    </source>
</evidence>
<dbReference type="InterPro" id="IPR036188">
    <property type="entry name" value="FAD/NAD-bd_sf"/>
</dbReference>
<dbReference type="SUPFAM" id="SSF55424">
    <property type="entry name" value="FAD/NAD-linked reductases, dimerisation (C-terminal) domain"/>
    <property type="match status" value="1"/>
</dbReference>
<dbReference type="SUPFAM" id="SSF51905">
    <property type="entry name" value="FAD/NAD(P)-binding domain"/>
    <property type="match status" value="2"/>
</dbReference>
<dbReference type="InterPro" id="IPR004099">
    <property type="entry name" value="Pyr_nucl-diS_OxRdtase_dimer"/>
</dbReference>